<organism evidence="1">
    <name type="scientific">bioreactor metagenome</name>
    <dbReference type="NCBI Taxonomy" id="1076179"/>
    <lineage>
        <taxon>unclassified sequences</taxon>
        <taxon>metagenomes</taxon>
        <taxon>ecological metagenomes</taxon>
    </lineage>
</organism>
<gene>
    <name evidence="1" type="ORF">SDC9_100840</name>
</gene>
<comment type="caution">
    <text evidence="1">The sequence shown here is derived from an EMBL/GenBank/DDBJ whole genome shotgun (WGS) entry which is preliminary data.</text>
</comment>
<evidence type="ECO:0000313" key="1">
    <source>
        <dbReference type="EMBL" id="MPM54067.1"/>
    </source>
</evidence>
<protein>
    <submittedName>
        <fullName evidence="1">Uncharacterized protein</fullName>
    </submittedName>
</protein>
<dbReference type="AlphaFoldDB" id="A0A645ALZ8"/>
<dbReference type="EMBL" id="VSSQ01014631">
    <property type="protein sequence ID" value="MPM54067.1"/>
    <property type="molecule type" value="Genomic_DNA"/>
</dbReference>
<proteinExistence type="predicted"/>
<name>A0A645ALZ8_9ZZZZ</name>
<reference evidence="1" key="1">
    <citation type="submission" date="2019-08" db="EMBL/GenBank/DDBJ databases">
        <authorList>
            <person name="Kucharzyk K."/>
            <person name="Murdoch R.W."/>
            <person name="Higgins S."/>
            <person name="Loffler F."/>
        </authorList>
    </citation>
    <scope>NUCLEOTIDE SEQUENCE</scope>
</reference>
<sequence>MNAAPFGVKRVLHAGVTGAQVEIADENLRGLIHIQHGHPVDGGIHRIAGGRVEHVVGADHDHGIGVFEVAVDRIHLVKLLVRHVGLRQQHVHVPGHAAGDGMDGVTHFRTVRLKLVGQLADQVLCLRQGHSVSGNDDYRPGITQDFSGRRLTGLLIWRFAFRLFHYWLGLDHFFPRNGGFPG</sequence>
<accession>A0A645ALZ8</accession>